<organism evidence="2 3">
    <name type="scientific">Desulforamulus putei DSM 12395</name>
    <dbReference type="NCBI Taxonomy" id="1121429"/>
    <lineage>
        <taxon>Bacteria</taxon>
        <taxon>Bacillati</taxon>
        <taxon>Bacillota</taxon>
        <taxon>Clostridia</taxon>
        <taxon>Eubacteriales</taxon>
        <taxon>Peptococcaceae</taxon>
        <taxon>Desulforamulus</taxon>
    </lineage>
</organism>
<reference evidence="3" key="1">
    <citation type="submission" date="2016-11" db="EMBL/GenBank/DDBJ databases">
        <authorList>
            <person name="Varghese N."/>
            <person name="Submissions S."/>
        </authorList>
    </citation>
    <scope>NUCLEOTIDE SEQUENCE [LARGE SCALE GENOMIC DNA]</scope>
    <source>
        <strain evidence="3">DSM 12395</strain>
    </source>
</reference>
<evidence type="ECO:0000313" key="3">
    <source>
        <dbReference type="Proteomes" id="UP000184148"/>
    </source>
</evidence>
<dbReference type="EMBL" id="FQUY01000042">
    <property type="protein sequence ID" value="SHF61586.1"/>
    <property type="molecule type" value="Genomic_DNA"/>
</dbReference>
<evidence type="ECO:0000259" key="1">
    <source>
        <dbReference type="SMART" id="SM00858"/>
    </source>
</evidence>
<dbReference type="Gene3D" id="3.90.1210.10">
    <property type="entry name" value="Antifreeze-like/N-acetylneuraminic acid synthase C-terminal domain"/>
    <property type="match status" value="1"/>
</dbReference>
<dbReference type="InterPro" id="IPR013974">
    <property type="entry name" value="SAF"/>
</dbReference>
<protein>
    <submittedName>
        <fullName evidence="2">Flp pilus assembly protein CpaB</fullName>
    </submittedName>
</protein>
<dbReference type="CDD" id="cd11614">
    <property type="entry name" value="SAF_CpaB_FlgA_like"/>
    <property type="match status" value="1"/>
</dbReference>
<sequence>MKKIKKYLHIVLAVALATGGGLSAWYFINSNTPTEKVVVTQGKLPSGTILNSSNISTKLVSKSAIPPGAITNPDEVMGKTLNIPVLGNEILQKDHVTAGKGSLAARLATVAPGKVAVDLPQETAQGLKGLEVGDRVNVYGEVGVSTGEGKAATMVDKVAANAIVLYVPNNQEMQPDKTGAIIIACDPSEEQRIAQVLTGGKKVTLFLQQEVK</sequence>
<feature type="domain" description="SAF" evidence="1">
    <location>
        <begin position="35"/>
        <end position="97"/>
    </location>
</feature>
<dbReference type="SMART" id="SM00858">
    <property type="entry name" value="SAF"/>
    <property type="match status" value="1"/>
</dbReference>
<proteinExistence type="predicted"/>
<dbReference type="Pfam" id="PF08666">
    <property type="entry name" value="SAF"/>
    <property type="match status" value="1"/>
</dbReference>
<dbReference type="OrthoDB" id="1805515at2"/>
<evidence type="ECO:0000313" key="2">
    <source>
        <dbReference type="EMBL" id="SHF61586.1"/>
    </source>
</evidence>
<dbReference type="Proteomes" id="UP000184148">
    <property type="component" value="Unassembled WGS sequence"/>
</dbReference>
<dbReference type="AlphaFoldDB" id="A0A1M5D3P7"/>
<gene>
    <name evidence="2" type="ORF">SAMN02745133_03098</name>
</gene>
<dbReference type="RefSeq" id="WP_073240243.1">
    <property type="nucleotide sequence ID" value="NZ_FQUY01000042.1"/>
</dbReference>
<accession>A0A1M5D3P7</accession>
<keyword evidence="3" id="KW-1185">Reference proteome</keyword>
<dbReference type="STRING" id="1121429.SAMN02745133_03098"/>
<name>A0A1M5D3P7_9FIRM</name>